<evidence type="ECO:0000256" key="6">
    <source>
        <dbReference type="SAM" id="MobiDB-lite"/>
    </source>
</evidence>
<evidence type="ECO:0000259" key="7">
    <source>
        <dbReference type="PROSITE" id="PS50002"/>
    </source>
</evidence>
<keyword evidence="2 5" id="KW-0728">SH3 domain</keyword>
<dbReference type="GO" id="GO:0030027">
    <property type="term" value="C:lamellipodium"/>
    <property type="evidence" value="ECO:0007669"/>
    <property type="project" value="UniProtKB-SubCell"/>
</dbReference>
<keyword evidence="3" id="KW-0344">Guanine-nucleotide releasing factor</keyword>
<dbReference type="CDD" id="cd11877">
    <property type="entry name" value="SH3_PIX"/>
    <property type="match status" value="1"/>
</dbReference>
<dbReference type="Gene3D" id="2.30.30.40">
    <property type="entry name" value="SH3 Domains"/>
    <property type="match status" value="1"/>
</dbReference>
<dbReference type="InterPro" id="IPR001452">
    <property type="entry name" value="SH3_domain"/>
</dbReference>
<evidence type="ECO:0000256" key="2">
    <source>
        <dbReference type="ARBA" id="ARBA00022443"/>
    </source>
</evidence>
<evidence type="ECO:0000313" key="10">
    <source>
        <dbReference type="EMBL" id="KAK6623187.1"/>
    </source>
</evidence>
<dbReference type="FunFam" id="1.20.900.10:FF:000016">
    <property type="entry name" value="Rho guanine nucleotide exchange factor 6"/>
    <property type="match status" value="1"/>
</dbReference>
<organism evidence="10 11">
    <name type="scientific">Polyplax serrata</name>
    <name type="common">Common mouse louse</name>
    <dbReference type="NCBI Taxonomy" id="468196"/>
    <lineage>
        <taxon>Eukaryota</taxon>
        <taxon>Metazoa</taxon>
        <taxon>Ecdysozoa</taxon>
        <taxon>Arthropoda</taxon>
        <taxon>Hexapoda</taxon>
        <taxon>Insecta</taxon>
        <taxon>Pterygota</taxon>
        <taxon>Neoptera</taxon>
        <taxon>Paraneoptera</taxon>
        <taxon>Psocodea</taxon>
        <taxon>Troctomorpha</taxon>
        <taxon>Phthiraptera</taxon>
        <taxon>Anoplura</taxon>
        <taxon>Polyplacidae</taxon>
        <taxon>Polyplax</taxon>
    </lineage>
</organism>
<evidence type="ECO:0000256" key="3">
    <source>
        <dbReference type="ARBA" id="ARBA00022658"/>
    </source>
</evidence>
<dbReference type="SMART" id="SM00325">
    <property type="entry name" value="RhoGEF"/>
    <property type="match status" value="1"/>
</dbReference>
<evidence type="ECO:0000313" key="11">
    <source>
        <dbReference type="Proteomes" id="UP001372834"/>
    </source>
</evidence>
<dbReference type="EMBL" id="JAWJWE010000038">
    <property type="protein sequence ID" value="KAK6623187.1"/>
    <property type="molecule type" value="Genomic_DNA"/>
</dbReference>
<dbReference type="InterPro" id="IPR046376">
    <property type="entry name" value="PH_Cool_Pix"/>
</dbReference>
<gene>
    <name evidence="10" type="ORF">RUM43_009039</name>
</gene>
<dbReference type="InterPro" id="IPR011993">
    <property type="entry name" value="PH-like_dom_sf"/>
</dbReference>
<proteinExistence type="predicted"/>
<dbReference type="InterPro" id="IPR036028">
    <property type="entry name" value="SH3-like_dom_sf"/>
</dbReference>
<evidence type="ECO:0000256" key="5">
    <source>
        <dbReference type="PROSITE-ProRule" id="PRU00192"/>
    </source>
</evidence>
<accession>A0AAN8NVB8</accession>
<feature type="region of interest" description="Disordered" evidence="6">
    <location>
        <begin position="711"/>
        <end position="732"/>
    </location>
</feature>
<dbReference type="SUPFAM" id="SSF50044">
    <property type="entry name" value="SH3-domain"/>
    <property type="match status" value="1"/>
</dbReference>
<name>A0AAN8NVB8_POLSC</name>
<dbReference type="SUPFAM" id="SSF48065">
    <property type="entry name" value="DBL homology domain (DH-domain)"/>
    <property type="match status" value="1"/>
</dbReference>
<evidence type="ECO:0000259" key="8">
    <source>
        <dbReference type="PROSITE" id="PS50003"/>
    </source>
</evidence>
<feature type="domain" description="PH" evidence="8">
    <location>
        <begin position="293"/>
        <end position="394"/>
    </location>
</feature>
<dbReference type="AlphaFoldDB" id="A0AAN8NVB8"/>
<evidence type="ECO:0000259" key="9">
    <source>
        <dbReference type="PROSITE" id="PS50010"/>
    </source>
</evidence>
<dbReference type="Proteomes" id="UP001372834">
    <property type="component" value="Unassembled WGS sequence"/>
</dbReference>
<keyword evidence="4" id="KW-0966">Cell projection</keyword>
<feature type="compositionally biased region" description="Polar residues" evidence="6">
    <location>
        <begin position="716"/>
        <end position="732"/>
    </location>
</feature>
<dbReference type="SUPFAM" id="SSF50729">
    <property type="entry name" value="PH domain-like"/>
    <property type="match status" value="1"/>
</dbReference>
<dbReference type="PRINTS" id="PR00452">
    <property type="entry name" value="SH3DOMAIN"/>
</dbReference>
<protein>
    <recommendedName>
        <fullName evidence="12">Rho guanine nucleotide exchange factor 7</fullName>
    </recommendedName>
</protein>
<dbReference type="PROSITE" id="PS50002">
    <property type="entry name" value="SH3"/>
    <property type="match status" value="1"/>
</dbReference>
<dbReference type="Pfam" id="PF00621">
    <property type="entry name" value="RhoGEF"/>
    <property type="match status" value="1"/>
</dbReference>
<sequence length="1029" mass="113648">MASSVAQGATLVQAIYPFKGTNNDELCFKKGDIITVTQKEEGGWWEGTLDGMTGWFPSNYVKEHKPQGVVLDGDKSQGKLPSDLSAQQKAYRNLVLKDLIDSEKANVAELKTLSSNFLHPLEKSEILNRDEYHQLVGNIDAIVEAHSKLLIALEACSELPPLEQRVGKLFLTSAPQIKQIHLSYCSSHPRSICILNKHKDALNTFMESQGAASPGLLVLTTGLSKPFRRLEKYSGILQEFERHIEENHPDRGDTQRSVSVYKDIWSACSAKRRQKEQELEILTGGVRGWEGEELSTLGEIIHMGSVAVGPFHRDRYLVLFPTTLLILSVSSRMSGFIYEGKLPLTGINVTQLTDTDSYKNAFEVTGNLIDKIVAVCQTKEDQLFWVDTLRQAIQSVRKSSTSSSQSNPSPHVSPLFTCSYAGLTEHFSKLVKSGVITRTLLKRLLYRQFATENVKVLGVKIRRSHKVECVIFPTQLSFGVFRSSKNWIKSQTIELDSTSTSTDDHSRVIRRQKALDRCDSSCESECFEFIKCFPANPDSQDCEELTEVGECQMNVLQGLHQQSGGSSFDCPTIPITYRACEDLSALEIVDIFGDKGKSRRKSLPLFLNYCERQLSSFDRSASLDLISTMKFPTKPNDPDATAGASKSFVQSSSEKSSEHLSSVCLKTTYVCALTKSLEESVQKSLRSSQPNLSLSNSGSCLRQTRGLSSYGHPSYNDVSGSPRSSDSGLADVTGTSTSLLTNHVQDCDHWNSRSDSFYDPPNKISIVQVPITPNGFESHCGSCYFNTCSGGSGHAYKNSAATSSAVCYTPSTSLSVLDSSHSSHWTQGNDVYRSGMYAHWWLKTRIPLEVLDEDSSKKLIKGKDGNVFTRTANKGLINKAVQGNWSLTSLKPLPPLRPSVELGKNGKTKSLSPKKSGIVTVDSNFEEDIQILRVIEAYCSNSKARSASTSGDSTSVPTTVERQNGAPQVTVKERYIVESVDILRNQLTDLAKKVNTISRKLDEEIETRTVLQNSVKSKFSKLGNELDSS</sequence>
<dbReference type="SMART" id="SM00326">
    <property type="entry name" value="SH3"/>
    <property type="match status" value="1"/>
</dbReference>
<evidence type="ECO:0000256" key="4">
    <source>
        <dbReference type="ARBA" id="ARBA00023273"/>
    </source>
</evidence>
<dbReference type="PANTHER" id="PTHR46026">
    <property type="entry name" value="RHO-TYPE GUANINE NUCLEOTIDE EXCHANGE FACTOR, ISOFORM F"/>
    <property type="match status" value="1"/>
</dbReference>
<evidence type="ECO:0008006" key="12">
    <source>
        <dbReference type="Google" id="ProtNLM"/>
    </source>
</evidence>
<reference evidence="10 11" key="1">
    <citation type="submission" date="2023-10" db="EMBL/GenBank/DDBJ databases">
        <title>Genomes of two closely related lineages of the louse Polyplax serrata with different host specificities.</title>
        <authorList>
            <person name="Martinu J."/>
            <person name="Tarabai H."/>
            <person name="Stefka J."/>
            <person name="Hypsa V."/>
        </authorList>
    </citation>
    <scope>NUCLEOTIDE SEQUENCE [LARGE SCALE GENOMIC DNA]</scope>
    <source>
        <strain evidence="10">HR10_N</strain>
    </source>
</reference>
<comment type="caution">
    <text evidence="10">The sequence shown here is derived from an EMBL/GenBank/DDBJ whole genome shotgun (WGS) entry which is preliminary data.</text>
</comment>
<feature type="domain" description="SH3" evidence="7">
    <location>
        <begin position="7"/>
        <end position="66"/>
    </location>
</feature>
<dbReference type="Gene3D" id="2.30.29.30">
    <property type="entry name" value="Pleckstrin-homology domain (PH domain)/Phosphotyrosine-binding domain (PTB)"/>
    <property type="match status" value="1"/>
</dbReference>
<dbReference type="PROSITE" id="PS50010">
    <property type="entry name" value="DH_2"/>
    <property type="match status" value="1"/>
</dbReference>
<evidence type="ECO:0000256" key="1">
    <source>
        <dbReference type="ARBA" id="ARBA00004510"/>
    </source>
</evidence>
<dbReference type="SMART" id="SM00233">
    <property type="entry name" value="PH"/>
    <property type="match status" value="1"/>
</dbReference>
<dbReference type="InterPro" id="IPR001849">
    <property type="entry name" value="PH_domain"/>
</dbReference>
<comment type="subcellular location">
    <subcellularLocation>
        <location evidence="1">Cell projection</location>
        <location evidence="1">Lamellipodium</location>
    </subcellularLocation>
</comment>
<dbReference type="PANTHER" id="PTHR46026:SF1">
    <property type="entry name" value="RHO-TYPE GUANINE NUCLEOTIDE EXCHANGE FACTOR, ISOFORM F"/>
    <property type="match status" value="1"/>
</dbReference>
<dbReference type="Pfam" id="PF14604">
    <property type="entry name" value="SH3_9"/>
    <property type="match status" value="1"/>
</dbReference>
<dbReference type="PROSITE" id="PS50003">
    <property type="entry name" value="PH_DOMAIN"/>
    <property type="match status" value="1"/>
</dbReference>
<dbReference type="InterPro" id="IPR035899">
    <property type="entry name" value="DBL_dom_sf"/>
</dbReference>
<dbReference type="CDD" id="cd01225">
    <property type="entry name" value="PH_Cool_Pix"/>
    <property type="match status" value="1"/>
</dbReference>
<dbReference type="FunFam" id="2.30.30.40:FF:000072">
    <property type="entry name" value="Unconventional Myosin IB"/>
    <property type="match status" value="1"/>
</dbReference>
<dbReference type="GO" id="GO:0005737">
    <property type="term" value="C:cytoplasm"/>
    <property type="evidence" value="ECO:0007669"/>
    <property type="project" value="TreeGrafter"/>
</dbReference>
<dbReference type="GO" id="GO:0016192">
    <property type="term" value="P:vesicle-mediated transport"/>
    <property type="evidence" value="ECO:0007669"/>
    <property type="project" value="UniProtKB-ARBA"/>
</dbReference>
<dbReference type="GO" id="GO:0005085">
    <property type="term" value="F:guanyl-nucleotide exchange factor activity"/>
    <property type="evidence" value="ECO:0007669"/>
    <property type="project" value="UniProtKB-KW"/>
</dbReference>
<feature type="domain" description="DH" evidence="9">
    <location>
        <begin position="91"/>
        <end position="271"/>
    </location>
</feature>
<dbReference type="InterPro" id="IPR000219">
    <property type="entry name" value="DH_dom"/>
</dbReference>
<dbReference type="Gene3D" id="1.20.900.10">
    <property type="entry name" value="Dbl homology (DH) domain"/>
    <property type="match status" value="1"/>
</dbReference>
<dbReference type="CDD" id="cd00160">
    <property type="entry name" value="RhoGEF"/>
    <property type="match status" value="1"/>
</dbReference>